<dbReference type="Gene3D" id="2.30.30.100">
    <property type="match status" value="1"/>
</dbReference>
<gene>
    <name evidence="2" type="ORF">HICCMSTLAB_LOCUS7712</name>
</gene>
<dbReference type="GO" id="GO:0005683">
    <property type="term" value="C:U7 snRNP"/>
    <property type="evidence" value="ECO:0007669"/>
    <property type="project" value="TreeGrafter"/>
</dbReference>
<dbReference type="AlphaFoldDB" id="A0A8J2MP97"/>
<reference evidence="2" key="1">
    <citation type="submission" date="2021-04" db="EMBL/GenBank/DDBJ databases">
        <authorList>
            <person name="Chebbi M.A.C M."/>
        </authorList>
    </citation>
    <scope>NUCLEOTIDE SEQUENCE</scope>
</reference>
<sequence length="212" mass="23928">MENAGDSPDESVDPTSELFDPLKALYSDKTKVPVKKAPVYDNITKFESVLKGIAPTWIGDGRKKGNRGSAAVKKVKEEEEEKEYDAFKSGRNVLSRMANTIGPLQLIYTCMETKSRIYTRSARGIRGFIEAYVAAFDKHWNLALEDCYETWTRKVKRKAPILGIPSVKSEEVNENVPKMIVKTSNGKTETLERHVPQMMLRGEQVVMIVKIN</sequence>
<dbReference type="SMART" id="SM00651">
    <property type="entry name" value="Sm"/>
    <property type="match status" value="1"/>
</dbReference>
<dbReference type="OrthoDB" id="10002367at2759"/>
<protein>
    <submittedName>
        <fullName evidence="2">Similar to lsm11: U7 snRNA-associated Sm-like protein LSm11 (Xenopus laevis)</fullName>
    </submittedName>
</protein>
<keyword evidence="3" id="KW-1185">Reference proteome</keyword>
<evidence type="ECO:0000259" key="1">
    <source>
        <dbReference type="SMART" id="SM00651"/>
    </source>
</evidence>
<dbReference type="GO" id="GO:0071209">
    <property type="term" value="F:U7 snRNA binding"/>
    <property type="evidence" value="ECO:0007669"/>
    <property type="project" value="InterPro"/>
</dbReference>
<dbReference type="InterPro" id="IPR039267">
    <property type="entry name" value="Lsm11"/>
</dbReference>
<dbReference type="Proteomes" id="UP000786811">
    <property type="component" value="Unassembled WGS sequence"/>
</dbReference>
<comment type="caution">
    <text evidence="2">The sequence shown here is derived from an EMBL/GenBank/DDBJ whole genome shotgun (WGS) entry which is preliminary data.</text>
</comment>
<dbReference type="InterPro" id="IPR010920">
    <property type="entry name" value="LSM_dom_sf"/>
</dbReference>
<name>A0A8J2MP97_COTCN</name>
<dbReference type="PANTHER" id="PTHR21415">
    <property type="entry name" value="U7 SNRNA-ASSOCIATED SM-LIKE PROTEIN LSM11"/>
    <property type="match status" value="1"/>
</dbReference>
<dbReference type="Pfam" id="PF01423">
    <property type="entry name" value="LSM"/>
    <property type="match status" value="1"/>
</dbReference>
<evidence type="ECO:0000313" key="2">
    <source>
        <dbReference type="EMBL" id="CAG5095445.1"/>
    </source>
</evidence>
<dbReference type="SUPFAM" id="SSF50182">
    <property type="entry name" value="Sm-like ribonucleoproteins"/>
    <property type="match status" value="1"/>
</dbReference>
<organism evidence="2 3">
    <name type="scientific">Cotesia congregata</name>
    <name type="common">Parasitoid wasp</name>
    <name type="synonym">Apanteles congregatus</name>
    <dbReference type="NCBI Taxonomy" id="51543"/>
    <lineage>
        <taxon>Eukaryota</taxon>
        <taxon>Metazoa</taxon>
        <taxon>Ecdysozoa</taxon>
        <taxon>Arthropoda</taxon>
        <taxon>Hexapoda</taxon>
        <taxon>Insecta</taxon>
        <taxon>Pterygota</taxon>
        <taxon>Neoptera</taxon>
        <taxon>Endopterygota</taxon>
        <taxon>Hymenoptera</taxon>
        <taxon>Apocrita</taxon>
        <taxon>Ichneumonoidea</taxon>
        <taxon>Braconidae</taxon>
        <taxon>Microgastrinae</taxon>
        <taxon>Cotesia</taxon>
    </lineage>
</organism>
<dbReference type="GO" id="GO:0006398">
    <property type="term" value="P:mRNA 3'-end processing by stem-loop binding and cleavage"/>
    <property type="evidence" value="ECO:0007669"/>
    <property type="project" value="TreeGrafter"/>
</dbReference>
<dbReference type="InterPro" id="IPR001163">
    <property type="entry name" value="Sm_dom_euk/arc"/>
</dbReference>
<accession>A0A8J2MP97</accession>
<dbReference type="EMBL" id="CAJNRD030001121">
    <property type="protein sequence ID" value="CAG5095445.1"/>
    <property type="molecule type" value="Genomic_DNA"/>
</dbReference>
<feature type="domain" description="Sm" evidence="1">
    <location>
        <begin position="105"/>
        <end position="210"/>
    </location>
</feature>
<evidence type="ECO:0000313" key="3">
    <source>
        <dbReference type="Proteomes" id="UP000786811"/>
    </source>
</evidence>
<proteinExistence type="predicted"/>
<dbReference type="PANTHER" id="PTHR21415:SF1">
    <property type="entry name" value="U7 SNRNA-ASSOCIATED SM-LIKE PROTEIN LSM11"/>
    <property type="match status" value="1"/>
</dbReference>